<keyword evidence="2" id="KW-0762">Sugar transport</keyword>
<dbReference type="PANTHER" id="PTHR34382">
    <property type="entry name" value="PTS SYSTEM N,N'-DIACETYLCHITOBIOSE-SPECIFIC EIIA COMPONENT"/>
    <property type="match status" value="1"/>
</dbReference>
<evidence type="ECO:0000313" key="10">
    <source>
        <dbReference type="Proteomes" id="UP001456307"/>
    </source>
</evidence>
<keyword evidence="6" id="KW-0460">Magnesium</keyword>
<dbReference type="Gene3D" id="1.20.58.80">
    <property type="entry name" value="Phosphotransferase system, lactose/cellobiose-type IIA subunit"/>
    <property type="match status" value="1"/>
</dbReference>
<evidence type="ECO:0000256" key="1">
    <source>
        <dbReference type="ARBA" id="ARBA00022448"/>
    </source>
</evidence>
<evidence type="ECO:0000313" key="8">
    <source>
        <dbReference type="EMBL" id="MEO5286023.1"/>
    </source>
</evidence>
<feature type="binding site" evidence="6">
    <location>
        <position position="87"/>
    </location>
    <ligand>
        <name>Mg(2+)</name>
        <dbReference type="ChEBI" id="CHEBI:18420"/>
        <note>ligand shared between all trimeric partners</note>
    </ligand>
</feature>
<dbReference type="SUPFAM" id="SSF46973">
    <property type="entry name" value="Enzyme IIa from lactose specific PTS, IIa-lac"/>
    <property type="match status" value="1"/>
</dbReference>
<name>A0AAU7C5W6_9LACO</name>
<keyword evidence="1" id="KW-0813">Transport</keyword>
<evidence type="ECO:0000256" key="5">
    <source>
        <dbReference type="PIRSR" id="PIRSR000699-1"/>
    </source>
</evidence>
<dbReference type="PIRSF" id="PIRSF000699">
    <property type="entry name" value="PTS_IILac_III"/>
    <property type="match status" value="1"/>
</dbReference>
<reference evidence="9" key="1">
    <citation type="submission" date="2024-04" db="EMBL/GenBank/DDBJ databases">
        <title>Limosilactobacillus allomucosae sp. nov., a novel species isolated from wild boar faecal samples as a potential probiotics for domestic pigs.</title>
        <authorList>
            <person name="Chen B."/>
        </authorList>
    </citation>
    <scope>NUCLEOTIDE SEQUENCE</scope>
    <source>
        <strain evidence="9">WILCCON 0051</strain>
    </source>
</reference>
<dbReference type="GO" id="GO:0009401">
    <property type="term" value="P:phosphoenolpyruvate-dependent sugar phosphotransferase system"/>
    <property type="evidence" value="ECO:0007669"/>
    <property type="project" value="UniProtKB-KW"/>
</dbReference>
<feature type="active site" description="Tele-phosphohistidine intermediate" evidence="5">
    <location>
        <position position="84"/>
    </location>
</feature>
<evidence type="ECO:0000313" key="9">
    <source>
        <dbReference type="EMBL" id="XBG96523.1"/>
    </source>
</evidence>
<comment type="cofactor">
    <cofactor evidence="6">
        <name>Mg(2+)</name>
        <dbReference type="ChEBI" id="CHEBI:18420"/>
    </cofactor>
    <text evidence="6">Binds 1 Mg(2+) ion per trimer.</text>
</comment>
<dbReference type="RefSeq" id="WP_347953187.1">
    <property type="nucleotide sequence ID" value="NZ_CP154878.1"/>
</dbReference>
<dbReference type="EMBL" id="JBCNVT010000001">
    <property type="protein sequence ID" value="MEO5286023.1"/>
    <property type="molecule type" value="Genomic_DNA"/>
</dbReference>
<dbReference type="GO" id="GO:0016740">
    <property type="term" value="F:transferase activity"/>
    <property type="evidence" value="ECO:0007669"/>
    <property type="project" value="UniProtKB-KW"/>
</dbReference>
<accession>A0AAU7C5W6</accession>
<keyword evidence="4" id="KW-0598">Phosphotransferase system</keyword>
<dbReference type="EMBL" id="CP154878">
    <property type="protein sequence ID" value="XBG96523.1"/>
    <property type="molecule type" value="Genomic_DNA"/>
</dbReference>
<dbReference type="InterPro" id="IPR003188">
    <property type="entry name" value="PTS_IIA_lac/cel"/>
</dbReference>
<evidence type="ECO:0000256" key="3">
    <source>
        <dbReference type="ARBA" id="ARBA00022679"/>
    </source>
</evidence>
<dbReference type="KEGG" id="lalo:ABC765_05400"/>
<evidence type="ECO:0000256" key="6">
    <source>
        <dbReference type="PIRSR" id="PIRSR000699-2"/>
    </source>
</evidence>
<proteinExistence type="predicted"/>
<gene>
    <name evidence="8" type="ORF">AAVZ08_05330</name>
    <name evidence="9" type="ORF">ABC765_05400</name>
</gene>
<protein>
    <submittedName>
        <fullName evidence="9">PTS lactose/cellobiose transporter subunit IIA</fullName>
    </submittedName>
</protein>
<dbReference type="GO" id="GO:0046872">
    <property type="term" value="F:metal ion binding"/>
    <property type="evidence" value="ECO:0007669"/>
    <property type="project" value="UniProtKB-KW"/>
</dbReference>
<reference evidence="8 10" key="2">
    <citation type="submission" date="2024-04" db="EMBL/GenBank/DDBJ databases">
        <title>Limosilactobacillus allomucosae sp. nov., a novel species isolated from wild boar faecal samples as potential probiotics for domestic pigs.</title>
        <authorList>
            <person name="Chen B."/>
        </authorList>
    </citation>
    <scope>NUCLEOTIDE SEQUENCE [LARGE SCALE GENOMIC DNA]</scope>
    <source>
        <strain evidence="8 10">WILCCON 0055</strain>
    </source>
</reference>
<evidence type="ECO:0000256" key="7">
    <source>
        <dbReference type="PROSITE-ProRule" id="PRU00418"/>
    </source>
</evidence>
<dbReference type="Proteomes" id="UP001456307">
    <property type="component" value="Unassembled WGS sequence"/>
</dbReference>
<keyword evidence="10" id="KW-1185">Reference proteome</keyword>
<dbReference type="AlphaFoldDB" id="A0AAU7C5W6"/>
<dbReference type="CDD" id="cd00215">
    <property type="entry name" value="PTS_IIA_lac"/>
    <property type="match status" value="1"/>
</dbReference>
<feature type="modified residue" description="Phosphohistidine; by HPr" evidence="7">
    <location>
        <position position="84"/>
    </location>
</feature>
<dbReference type="InterPro" id="IPR036542">
    <property type="entry name" value="PTS_IIA_lac/cel_sf"/>
</dbReference>
<keyword evidence="6" id="KW-0479">Metal-binding</keyword>
<keyword evidence="3" id="KW-0808">Transferase</keyword>
<organism evidence="9">
    <name type="scientific">Limosilactobacillus allomucosae</name>
    <dbReference type="NCBI Taxonomy" id="3142938"/>
    <lineage>
        <taxon>Bacteria</taxon>
        <taxon>Bacillati</taxon>
        <taxon>Bacillota</taxon>
        <taxon>Bacilli</taxon>
        <taxon>Lactobacillales</taxon>
        <taxon>Lactobacillaceae</taxon>
        <taxon>Limosilactobacillus</taxon>
    </lineage>
</organism>
<sequence>MTEEAKSANEMDLEQTMGLIVNAGNARAFAKEAVDAAHNGDLKLAHEKLAAADKAIVVAHNSQTSMLTKEANGDHVKLTLLVVHAQDHLMTAITFIDLAKELVAVYEKMAE</sequence>
<dbReference type="PANTHER" id="PTHR34382:SF7">
    <property type="entry name" value="PTS SYSTEM N,N'-DIACETYLCHITOBIOSE-SPECIFIC EIIA COMPONENT"/>
    <property type="match status" value="1"/>
</dbReference>
<dbReference type="PROSITE" id="PS51095">
    <property type="entry name" value="PTS_EIIA_TYPE_3"/>
    <property type="match status" value="1"/>
</dbReference>
<evidence type="ECO:0000256" key="2">
    <source>
        <dbReference type="ARBA" id="ARBA00022597"/>
    </source>
</evidence>
<dbReference type="Pfam" id="PF02255">
    <property type="entry name" value="PTS_IIA"/>
    <property type="match status" value="1"/>
</dbReference>
<evidence type="ECO:0000256" key="4">
    <source>
        <dbReference type="ARBA" id="ARBA00022683"/>
    </source>
</evidence>